<dbReference type="InterPro" id="IPR036271">
    <property type="entry name" value="Tet_transcr_reg_TetR-rel_C_sf"/>
</dbReference>
<keyword evidence="1 2" id="KW-0238">DNA-binding</keyword>
<protein>
    <submittedName>
        <fullName evidence="4">TetR/AcrR family transcriptional regulator</fullName>
    </submittedName>
</protein>
<keyword evidence="5" id="KW-1185">Reference proteome</keyword>
<evidence type="ECO:0000313" key="4">
    <source>
        <dbReference type="EMBL" id="MFC0591509.1"/>
    </source>
</evidence>
<accession>A0ABV6PNU4</accession>
<dbReference type="RefSeq" id="WP_377479633.1">
    <property type="nucleotide sequence ID" value="NZ_JBHLTN010000007.1"/>
</dbReference>
<comment type="caution">
    <text evidence="4">The sequence shown here is derived from an EMBL/GenBank/DDBJ whole genome shotgun (WGS) entry which is preliminary data.</text>
</comment>
<feature type="DNA-binding region" description="H-T-H motif" evidence="2">
    <location>
        <begin position="34"/>
        <end position="53"/>
    </location>
</feature>
<evidence type="ECO:0000256" key="2">
    <source>
        <dbReference type="PROSITE-ProRule" id="PRU00335"/>
    </source>
</evidence>
<proteinExistence type="predicted"/>
<dbReference type="Pfam" id="PF00440">
    <property type="entry name" value="TetR_N"/>
    <property type="match status" value="1"/>
</dbReference>
<dbReference type="EMBL" id="JBHLTN010000007">
    <property type="protein sequence ID" value="MFC0591509.1"/>
    <property type="molecule type" value="Genomic_DNA"/>
</dbReference>
<dbReference type="Gene3D" id="1.10.357.10">
    <property type="entry name" value="Tetracycline Repressor, domain 2"/>
    <property type="match status" value="1"/>
</dbReference>
<gene>
    <name evidence="4" type="ORF">ACFFGG_02970</name>
</gene>
<dbReference type="InterPro" id="IPR050109">
    <property type="entry name" value="HTH-type_TetR-like_transc_reg"/>
</dbReference>
<dbReference type="PANTHER" id="PTHR30055:SF223">
    <property type="entry name" value="HTH-TYPE TRANSCRIPTIONAL REGULATOR UIDR"/>
    <property type="match status" value="1"/>
</dbReference>
<dbReference type="SUPFAM" id="SSF48498">
    <property type="entry name" value="Tetracyclin repressor-like, C-terminal domain"/>
    <property type="match status" value="1"/>
</dbReference>
<dbReference type="PANTHER" id="PTHR30055">
    <property type="entry name" value="HTH-TYPE TRANSCRIPTIONAL REGULATOR RUTR"/>
    <property type="match status" value="1"/>
</dbReference>
<dbReference type="PRINTS" id="PR00455">
    <property type="entry name" value="HTHTETR"/>
</dbReference>
<dbReference type="Pfam" id="PF21597">
    <property type="entry name" value="TetR_C_43"/>
    <property type="match status" value="1"/>
</dbReference>
<name>A0ABV6PNU4_9BURK</name>
<dbReference type="InterPro" id="IPR049445">
    <property type="entry name" value="TetR_SbtR-like_C"/>
</dbReference>
<reference evidence="4 5" key="1">
    <citation type="submission" date="2024-09" db="EMBL/GenBank/DDBJ databases">
        <authorList>
            <person name="Sun Q."/>
            <person name="Mori K."/>
        </authorList>
    </citation>
    <scope>NUCLEOTIDE SEQUENCE [LARGE SCALE GENOMIC DNA]</scope>
    <source>
        <strain evidence="4 5">NCAIM B.02336</strain>
    </source>
</reference>
<dbReference type="InterPro" id="IPR001647">
    <property type="entry name" value="HTH_TetR"/>
</dbReference>
<evidence type="ECO:0000259" key="3">
    <source>
        <dbReference type="PROSITE" id="PS50977"/>
    </source>
</evidence>
<evidence type="ECO:0000256" key="1">
    <source>
        <dbReference type="ARBA" id="ARBA00023125"/>
    </source>
</evidence>
<feature type="domain" description="HTH tetR-type" evidence="3">
    <location>
        <begin position="12"/>
        <end position="71"/>
    </location>
</feature>
<sequence>MPSSTTKRSDPATRRAQLLDAADAVFTTHGVNAPLELVVQHAGVGRATLYRQFPDRHAILLALLERSAQRTQDRAQSLKDRPDAFFALLEYQAERIVRSPAVSDYWRITSLKDPRFAPARQQIRDAFAPTLARAQAHGLVRPDVQIRDLSLLSGMLGAALRGPTDAERRRLVRQALDIVRRGLRPETEADADTGTKLRAD</sequence>
<dbReference type="InterPro" id="IPR009057">
    <property type="entry name" value="Homeodomain-like_sf"/>
</dbReference>
<dbReference type="SUPFAM" id="SSF46689">
    <property type="entry name" value="Homeodomain-like"/>
    <property type="match status" value="1"/>
</dbReference>
<dbReference type="Proteomes" id="UP001589834">
    <property type="component" value="Unassembled WGS sequence"/>
</dbReference>
<organism evidence="4 5">
    <name type="scientific">Ottowia pentelensis</name>
    <dbReference type="NCBI Taxonomy" id="511108"/>
    <lineage>
        <taxon>Bacteria</taxon>
        <taxon>Pseudomonadati</taxon>
        <taxon>Pseudomonadota</taxon>
        <taxon>Betaproteobacteria</taxon>
        <taxon>Burkholderiales</taxon>
        <taxon>Comamonadaceae</taxon>
        <taxon>Ottowia</taxon>
    </lineage>
</organism>
<dbReference type="PROSITE" id="PS50977">
    <property type="entry name" value="HTH_TETR_2"/>
    <property type="match status" value="1"/>
</dbReference>
<evidence type="ECO:0000313" key="5">
    <source>
        <dbReference type="Proteomes" id="UP001589834"/>
    </source>
</evidence>